<comment type="caution">
    <text evidence="4">The sequence shown here is derived from an EMBL/GenBank/DDBJ whole genome shotgun (WGS) entry which is preliminary data.</text>
</comment>
<dbReference type="GO" id="GO:0001530">
    <property type="term" value="F:lipopolysaccharide binding"/>
    <property type="evidence" value="ECO:0007669"/>
    <property type="project" value="TreeGrafter"/>
</dbReference>
<dbReference type="SMART" id="SM00329">
    <property type="entry name" value="BPI2"/>
    <property type="match status" value="1"/>
</dbReference>
<sequence>PVLLPAAREPMLLLGVTDFVANSAAFVYFTAGALRWTVTGSMLPRRFPLRLTTKSLGLFSPRLQELYPDEPVELRLSARRQPLLSCRPDGLRLALFGSAEAFVVLPNATRVSAFLLDIDANVTGKPLLTANRIGGSVSLVG</sequence>
<keyword evidence="1" id="KW-0391">Immunity</keyword>
<proteinExistence type="predicted"/>
<protein>
    <recommendedName>
        <fullName evidence="1">Bactericidal permeability-increasing protein</fullName>
        <shortName evidence="1">BPI</shortName>
    </recommendedName>
</protein>
<comment type="domain">
    <text evidence="1">The N-terminal region may be exposed to the interior of the granule, whereas the C-terminal portion may be embedded in the membrane. During phagocytosis and degranulation, proteases may be released and activated and cleave BPI at the junction of the N- and C-terminal portions of the molecule, providing controlled release of the N-terminal antibacterial fragment when bacteria are ingested.</text>
</comment>
<comment type="subcellular location">
    <subcellularLocation>
        <location evidence="1">Secreted</location>
    </subcellularLocation>
</comment>
<feature type="domain" description="Lipid-binding serum glycoprotein C-terminal" evidence="3">
    <location>
        <begin position="6"/>
        <end position="140"/>
    </location>
</feature>
<keyword evidence="1" id="KW-1015">Disulfide bond</keyword>
<dbReference type="PANTHER" id="PTHR10504">
    <property type="entry name" value="BACTERICIDAL PERMEABILITY-INCREASING BPI PROTEIN-RELATED"/>
    <property type="match status" value="1"/>
</dbReference>
<dbReference type="GO" id="GO:0005615">
    <property type="term" value="C:extracellular space"/>
    <property type="evidence" value="ECO:0007669"/>
    <property type="project" value="UniProtKB-UniRule"/>
</dbReference>
<evidence type="ECO:0000259" key="3">
    <source>
        <dbReference type="SMART" id="SM00329"/>
    </source>
</evidence>
<dbReference type="GO" id="GO:0050829">
    <property type="term" value="P:defense response to Gram-negative bacterium"/>
    <property type="evidence" value="ECO:0007669"/>
    <property type="project" value="UniProtKB-UniRule"/>
</dbReference>
<dbReference type="InterPro" id="IPR017943">
    <property type="entry name" value="Bactericidal_perm-incr_a/b_dom"/>
</dbReference>
<dbReference type="Proteomes" id="UP000524187">
    <property type="component" value="Unassembled WGS sequence"/>
</dbReference>
<comment type="subunit">
    <text evidence="1">Monomer. Homodimer; disulfide-linked.</text>
</comment>
<dbReference type="InterPro" id="IPR032942">
    <property type="entry name" value="BPI/LBP/Plunc"/>
</dbReference>
<dbReference type="AlphaFoldDB" id="A0A7K8NWV8"/>
<keyword evidence="2" id="KW-0812">Transmembrane</keyword>
<keyword evidence="1" id="KW-0929">Antimicrobial</keyword>
<dbReference type="EMBL" id="VWPT01000575">
    <property type="protein sequence ID" value="NXE57830.1"/>
    <property type="molecule type" value="Genomic_DNA"/>
</dbReference>
<dbReference type="SUPFAM" id="SSF55394">
    <property type="entry name" value="Bactericidal permeability-increasing protein, BPI"/>
    <property type="match status" value="1"/>
</dbReference>
<evidence type="ECO:0000313" key="5">
    <source>
        <dbReference type="Proteomes" id="UP000524187"/>
    </source>
</evidence>
<dbReference type="GO" id="GO:0031663">
    <property type="term" value="P:lipopolysaccharide-mediated signaling pathway"/>
    <property type="evidence" value="ECO:0007669"/>
    <property type="project" value="TreeGrafter"/>
</dbReference>
<evidence type="ECO:0000256" key="1">
    <source>
        <dbReference type="RuleBase" id="RU369039"/>
    </source>
</evidence>
<dbReference type="InterPro" id="IPR001124">
    <property type="entry name" value="Lipid-bd_serum_glycop_C"/>
</dbReference>
<name>A0A7K8NWV8_CASCA</name>
<reference evidence="4 5" key="1">
    <citation type="submission" date="2019-09" db="EMBL/GenBank/DDBJ databases">
        <title>Bird 10,000 Genomes (B10K) Project - Family phase.</title>
        <authorList>
            <person name="Zhang G."/>
        </authorList>
    </citation>
    <scope>NUCLEOTIDE SEQUENCE [LARGE SCALE GENOMIC DNA]</scope>
    <source>
        <strain evidence="4">B10K-LSUMZ-50683</strain>
        <tissue evidence="4">Muscle</tissue>
    </source>
</reference>
<comment type="function">
    <text evidence="1">The cytotoxic action of BPI is limited to many species of Gram-negative bacteria; this specificity may be explained by a strong affinity of the very basic N-terminal half for the negatively charged lipopolysaccharides that are unique to the Gram-negative bacterial outer envelope.</text>
</comment>
<dbReference type="PANTHER" id="PTHR10504:SF84">
    <property type="entry name" value="BACTERICIDAL PERMEABILITY-INCREASING PROTEIN"/>
    <property type="match status" value="1"/>
</dbReference>
<comment type="domain">
    <text evidence="1">The N- and C-terminal barrels adopt an identical fold despite having only 13% of conserved residues.</text>
</comment>
<dbReference type="GO" id="GO:0045087">
    <property type="term" value="P:innate immune response"/>
    <property type="evidence" value="ECO:0007669"/>
    <property type="project" value="UniProtKB-UniRule"/>
</dbReference>
<keyword evidence="1" id="KW-0964">Secreted</keyword>
<evidence type="ECO:0000256" key="2">
    <source>
        <dbReference type="SAM" id="Phobius"/>
    </source>
</evidence>
<keyword evidence="1" id="KW-0044">Antibiotic</keyword>
<keyword evidence="1" id="KW-0325">Glycoprotein</keyword>
<keyword evidence="1" id="KW-0399">Innate immunity</keyword>
<keyword evidence="1" id="KW-0732">Signal</keyword>
<dbReference type="Gene3D" id="3.15.20.10">
    <property type="entry name" value="Bactericidal permeability-increasing protein, domain 2"/>
    <property type="match status" value="1"/>
</dbReference>
<keyword evidence="2" id="KW-0472">Membrane</keyword>
<dbReference type="Pfam" id="PF02886">
    <property type="entry name" value="LBP_BPI_CETP_C"/>
    <property type="match status" value="1"/>
</dbReference>
<evidence type="ECO:0000313" key="4">
    <source>
        <dbReference type="EMBL" id="NXE57830.1"/>
    </source>
</evidence>
<keyword evidence="5" id="KW-1185">Reference proteome</keyword>
<accession>A0A7K8NWV8</accession>
<keyword evidence="2" id="KW-1133">Transmembrane helix</keyword>
<gene>
    <name evidence="4" type="primary">Bpi_1</name>
    <name evidence="4" type="ORF">CASCAS_R05987</name>
</gene>
<feature type="non-terminal residue" evidence="4">
    <location>
        <position position="1"/>
    </location>
</feature>
<feature type="transmembrane region" description="Helical" evidence="2">
    <location>
        <begin position="12"/>
        <end position="36"/>
    </location>
</feature>
<feature type="non-terminal residue" evidence="4">
    <location>
        <position position="141"/>
    </location>
</feature>
<organism evidence="4 5">
    <name type="scientific">Casuarius casuarius</name>
    <name type="common">Southern cassowary</name>
    <name type="synonym">Struthio casuarius</name>
    <dbReference type="NCBI Taxonomy" id="8787"/>
    <lineage>
        <taxon>Eukaryota</taxon>
        <taxon>Metazoa</taxon>
        <taxon>Chordata</taxon>
        <taxon>Craniata</taxon>
        <taxon>Vertebrata</taxon>
        <taxon>Euteleostomi</taxon>
        <taxon>Archelosauria</taxon>
        <taxon>Archosauria</taxon>
        <taxon>Dinosauria</taxon>
        <taxon>Saurischia</taxon>
        <taxon>Theropoda</taxon>
        <taxon>Coelurosauria</taxon>
        <taxon>Aves</taxon>
        <taxon>Palaeognathae</taxon>
        <taxon>Casuariiformes</taxon>
        <taxon>Casuariidae</taxon>
        <taxon>Casuarius</taxon>
    </lineage>
</organism>